<dbReference type="RefSeq" id="WP_086535033.1">
    <property type="nucleotide sequence ID" value="NZ_NGFO01000008.1"/>
</dbReference>
<dbReference type="OrthoDB" id="3712375at2"/>
<feature type="region of interest" description="Disordered" evidence="1">
    <location>
        <begin position="277"/>
        <end position="331"/>
    </location>
</feature>
<keyword evidence="2" id="KW-0812">Transmembrane</keyword>
<dbReference type="InterPro" id="IPR053807">
    <property type="entry name" value="LppM"/>
</dbReference>
<gene>
    <name evidence="4" type="ORF">CA982_09210</name>
</gene>
<feature type="domain" description="LppM" evidence="3">
    <location>
        <begin position="114"/>
        <end position="240"/>
    </location>
</feature>
<evidence type="ECO:0000256" key="2">
    <source>
        <dbReference type="SAM" id="Phobius"/>
    </source>
</evidence>
<feature type="transmembrane region" description="Helical" evidence="2">
    <location>
        <begin position="251"/>
        <end position="271"/>
    </location>
</feature>
<dbReference type="AlphaFoldDB" id="A0A243QD40"/>
<protein>
    <submittedName>
        <fullName evidence="4">DUF3153 domain-containing protein</fullName>
    </submittedName>
</protein>
<name>A0A243QD40_9ACTN</name>
<keyword evidence="5" id="KW-1185">Reference proteome</keyword>
<reference evidence="4 5" key="1">
    <citation type="submission" date="2017-05" db="EMBL/GenBank/DDBJ databases">
        <title>Biotechnological potential of actinobacteria isolated from South African environments.</title>
        <authorList>
            <person name="Le Roes-Hill M."/>
            <person name="Prins A."/>
            <person name="Durrell K.A."/>
        </authorList>
    </citation>
    <scope>NUCLEOTIDE SEQUENCE [LARGE SCALE GENOMIC DNA]</scope>
    <source>
        <strain evidence="4">BS2</strain>
    </source>
</reference>
<feature type="compositionally biased region" description="Low complexity" evidence="1">
    <location>
        <begin position="102"/>
        <end position="122"/>
    </location>
</feature>
<comment type="caution">
    <text evidence="4">The sequence shown here is derived from an EMBL/GenBank/DDBJ whole genome shotgun (WGS) entry which is preliminary data.</text>
</comment>
<sequence>MSTVRSSNPVPGAPESRRARRLLPSAVAVALVVLSPLMAGCLERSTTVGDRYSGSVVVATTPDNPRGTPQFDLPESMVGQVSVTDYRQAPERADAPSSTPGAEPENPTAPESPSPSETAGNDDAADGNPDEDDPAVRVGTRATFSDLTAGQFAQLGDIVADAYGDTSLTMDLTAKRSGEVVRFRGDTDLTELVPDRDYVQLTVTFGGPVTATNGEQVGESTVTWTPAPGEPSDFSADATYPDPATAAVSSWSWFVALLCVVVVLVIVRIAYTKRYRGPRPGRPVATTSAPSTISGEGLAAAADPAGAGREGAGPSSAPSPPPADRKPPAGP</sequence>
<evidence type="ECO:0000256" key="1">
    <source>
        <dbReference type="SAM" id="MobiDB-lite"/>
    </source>
</evidence>
<organism evidence="4 5">
    <name type="scientific">Gordonia lacunae</name>
    <dbReference type="NCBI Taxonomy" id="417102"/>
    <lineage>
        <taxon>Bacteria</taxon>
        <taxon>Bacillati</taxon>
        <taxon>Actinomycetota</taxon>
        <taxon>Actinomycetes</taxon>
        <taxon>Mycobacteriales</taxon>
        <taxon>Gordoniaceae</taxon>
        <taxon>Gordonia</taxon>
    </lineage>
</organism>
<evidence type="ECO:0000259" key="3">
    <source>
        <dbReference type="Pfam" id="PF21946"/>
    </source>
</evidence>
<feature type="region of interest" description="Disordered" evidence="1">
    <location>
        <begin position="89"/>
        <end position="136"/>
    </location>
</feature>
<keyword evidence="2" id="KW-1133">Transmembrane helix</keyword>
<dbReference type="STRING" id="417102.CA982_09210"/>
<dbReference type="EMBL" id="NGFO01000008">
    <property type="protein sequence ID" value="OUC79240.1"/>
    <property type="molecule type" value="Genomic_DNA"/>
</dbReference>
<dbReference type="Pfam" id="PF21946">
    <property type="entry name" value="LppM"/>
    <property type="match status" value="1"/>
</dbReference>
<proteinExistence type="predicted"/>
<evidence type="ECO:0000313" key="5">
    <source>
        <dbReference type="Proteomes" id="UP000194632"/>
    </source>
</evidence>
<evidence type="ECO:0000313" key="4">
    <source>
        <dbReference type="EMBL" id="OUC79240.1"/>
    </source>
</evidence>
<feature type="region of interest" description="Disordered" evidence="1">
    <location>
        <begin position="59"/>
        <end position="78"/>
    </location>
</feature>
<accession>A0A243QD40</accession>
<dbReference type="Proteomes" id="UP000194632">
    <property type="component" value="Unassembled WGS sequence"/>
</dbReference>
<feature type="compositionally biased region" description="Low complexity" evidence="1">
    <location>
        <begin position="294"/>
        <end position="316"/>
    </location>
</feature>
<keyword evidence="2" id="KW-0472">Membrane</keyword>
<feature type="compositionally biased region" description="Acidic residues" evidence="1">
    <location>
        <begin position="123"/>
        <end position="133"/>
    </location>
</feature>